<dbReference type="Pfam" id="PF00563">
    <property type="entry name" value="EAL"/>
    <property type="match status" value="1"/>
</dbReference>
<dbReference type="PANTHER" id="PTHR33121">
    <property type="entry name" value="CYCLIC DI-GMP PHOSPHODIESTERASE PDEF"/>
    <property type="match status" value="1"/>
</dbReference>
<feature type="domain" description="EAL" evidence="1">
    <location>
        <begin position="5"/>
        <end position="252"/>
    </location>
</feature>
<dbReference type="InterPro" id="IPR001633">
    <property type="entry name" value="EAL_dom"/>
</dbReference>
<keyword evidence="3" id="KW-1185">Reference proteome</keyword>
<organism evidence="2 3">
    <name type="scientific">Salinicola rhizosphaerae</name>
    <dbReference type="NCBI Taxonomy" id="1443141"/>
    <lineage>
        <taxon>Bacteria</taxon>
        <taxon>Pseudomonadati</taxon>
        <taxon>Pseudomonadota</taxon>
        <taxon>Gammaproteobacteria</taxon>
        <taxon>Oceanospirillales</taxon>
        <taxon>Halomonadaceae</taxon>
        <taxon>Salinicola</taxon>
    </lineage>
</organism>
<accession>A0ABQ3E372</accession>
<dbReference type="PANTHER" id="PTHR33121:SF15">
    <property type="entry name" value="BLUE LIGHT- AND TEMPERATURE-REGULATED ANTIREPRESSOR BLUF"/>
    <property type="match status" value="1"/>
</dbReference>
<dbReference type="InterPro" id="IPR035919">
    <property type="entry name" value="EAL_sf"/>
</dbReference>
<evidence type="ECO:0000313" key="2">
    <source>
        <dbReference type="EMBL" id="GHB21948.1"/>
    </source>
</evidence>
<reference evidence="3" key="1">
    <citation type="journal article" date="2019" name="Int. J. Syst. Evol. Microbiol.">
        <title>The Global Catalogue of Microorganisms (GCM) 10K type strain sequencing project: providing services to taxonomists for standard genome sequencing and annotation.</title>
        <authorList>
            <consortium name="The Broad Institute Genomics Platform"/>
            <consortium name="The Broad Institute Genome Sequencing Center for Infectious Disease"/>
            <person name="Wu L."/>
            <person name="Ma J."/>
        </authorList>
    </citation>
    <scope>NUCLEOTIDE SEQUENCE [LARGE SCALE GENOMIC DNA]</scope>
    <source>
        <strain evidence="3">KCTC 32998</strain>
    </source>
</reference>
<dbReference type="SMART" id="SM00052">
    <property type="entry name" value="EAL"/>
    <property type="match status" value="1"/>
</dbReference>
<dbReference type="PROSITE" id="PS50883">
    <property type="entry name" value="EAL"/>
    <property type="match status" value="1"/>
</dbReference>
<dbReference type="Proteomes" id="UP000646745">
    <property type="component" value="Unassembled WGS sequence"/>
</dbReference>
<dbReference type="RefSeq" id="WP_189444636.1">
    <property type="nucleotide sequence ID" value="NZ_BMZI01000004.1"/>
</dbReference>
<sequence>MPGCARYEGRCVRCESPLAFDFTMAFQPLVDVSLGKVYGFEALVRGPKGESAESVLNQVDDKSLYRFDQACRVRAIEMAEHLGIEGMLSINFLPNAVYEPEACIQATLATAERVGWPVDRLCFEIIETESVRDRRHLQNIVDTYRAMGLKTAVDDFGTGHANLDLLIDILPDVLKLDRQLISHIDESSRQQIIVDQLIVLAAQLDITLIAEGVERLEEARWLYRRGITRQQGYWFARPATGALPRCSDTSLALVRGVH</sequence>
<comment type="caution">
    <text evidence="2">The sequence shown here is derived from an EMBL/GenBank/DDBJ whole genome shotgun (WGS) entry which is preliminary data.</text>
</comment>
<protein>
    <submittedName>
        <fullName evidence="2">Diguanylate phosphodiesterase</fullName>
    </submittedName>
</protein>
<dbReference type="Gene3D" id="3.20.20.450">
    <property type="entry name" value="EAL domain"/>
    <property type="match status" value="1"/>
</dbReference>
<proteinExistence type="predicted"/>
<name>A0ABQ3E372_9GAMM</name>
<gene>
    <name evidence="2" type="ORF">GCM10009038_21070</name>
</gene>
<dbReference type="InterPro" id="IPR050706">
    <property type="entry name" value="Cyclic-di-GMP_PDE-like"/>
</dbReference>
<dbReference type="SUPFAM" id="SSF141868">
    <property type="entry name" value="EAL domain-like"/>
    <property type="match status" value="1"/>
</dbReference>
<dbReference type="EMBL" id="BMZI01000004">
    <property type="protein sequence ID" value="GHB21948.1"/>
    <property type="molecule type" value="Genomic_DNA"/>
</dbReference>
<dbReference type="CDD" id="cd01948">
    <property type="entry name" value="EAL"/>
    <property type="match status" value="1"/>
</dbReference>
<evidence type="ECO:0000259" key="1">
    <source>
        <dbReference type="PROSITE" id="PS50883"/>
    </source>
</evidence>
<evidence type="ECO:0000313" key="3">
    <source>
        <dbReference type="Proteomes" id="UP000646745"/>
    </source>
</evidence>